<feature type="compositionally biased region" description="Basic residues" evidence="14">
    <location>
        <begin position="82"/>
        <end position="94"/>
    </location>
</feature>
<dbReference type="GO" id="GO:0031573">
    <property type="term" value="P:mitotic intra-S DNA damage checkpoint signaling"/>
    <property type="evidence" value="ECO:0007669"/>
    <property type="project" value="TreeGrafter"/>
</dbReference>
<evidence type="ECO:0000313" key="17">
    <source>
        <dbReference type="Proteomes" id="UP000655588"/>
    </source>
</evidence>
<keyword evidence="5" id="KW-0479">Metal-binding</keyword>
<proteinExistence type="inferred from homology"/>
<comment type="subcellular location">
    <subcellularLocation>
        <location evidence="2">Nucleus</location>
    </subcellularLocation>
</comment>
<dbReference type="GO" id="GO:0003677">
    <property type="term" value="F:DNA binding"/>
    <property type="evidence" value="ECO:0007669"/>
    <property type="project" value="InterPro"/>
</dbReference>
<evidence type="ECO:0000256" key="1">
    <source>
        <dbReference type="ARBA" id="ARBA00001946"/>
    </source>
</evidence>
<accession>A0A833VXG4</accession>
<keyword evidence="9" id="KW-0460">Magnesium</keyword>
<feature type="domain" description="ERCC4" evidence="15">
    <location>
        <begin position="184"/>
        <end position="351"/>
    </location>
</feature>
<evidence type="ECO:0000256" key="5">
    <source>
        <dbReference type="ARBA" id="ARBA00022723"/>
    </source>
</evidence>
<dbReference type="InterPro" id="IPR047524">
    <property type="entry name" value="XPF_nuclease_EME1_plant/arthr"/>
</dbReference>
<dbReference type="EMBL" id="WNWW01000524">
    <property type="protein sequence ID" value="KAF3423899.1"/>
    <property type="molecule type" value="Genomic_DNA"/>
</dbReference>
<evidence type="ECO:0000256" key="13">
    <source>
        <dbReference type="ARBA" id="ARBA00023254"/>
    </source>
</evidence>
<dbReference type="GO" id="GO:0006302">
    <property type="term" value="P:double-strand break repair"/>
    <property type="evidence" value="ECO:0007669"/>
    <property type="project" value="TreeGrafter"/>
</dbReference>
<evidence type="ECO:0000256" key="14">
    <source>
        <dbReference type="SAM" id="MobiDB-lite"/>
    </source>
</evidence>
<dbReference type="Pfam" id="PF02732">
    <property type="entry name" value="ERCC4"/>
    <property type="match status" value="1"/>
</dbReference>
<evidence type="ECO:0000313" key="16">
    <source>
        <dbReference type="EMBL" id="KAF3423899.1"/>
    </source>
</evidence>
<feature type="compositionally biased region" description="Basic residues" evidence="14">
    <location>
        <begin position="111"/>
        <end position="125"/>
    </location>
</feature>
<protein>
    <recommendedName>
        <fullName evidence="15">ERCC4 domain-containing protein</fullName>
    </recommendedName>
</protein>
<evidence type="ECO:0000256" key="12">
    <source>
        <dbReference type="ARBA" id="ARBA00023242"/>
    </source>
</evidence>
<dbReference type="Gene3D" id="3.40.50.10130">
    <property type="match status" value="1"/>
</dbReference>
<dbReference type="Proteomes" id="UP000655588">
    <property type="component" value="Unassembled WGS sequence"/>
</dbReference>
<evidence type="ECO:0000256" key="2">
    <source>
        <dbReference type="ARBA" id="ARBA00004123"/>
    </source>
</evidence>
<dbReference type="OrthoDB" id="343092at2759"/>
<dbReference type="PANTHER" id="PTHR21077:SF5">
    <property type="entry name" value="CROSSOVER JUNCTION ENDONUCLEASE MMS4"/>
    <property type="match status" value="1"/>
</dbReference>
<dbReference type="GO" id="GO:0008821">
    <property type="term" value="F:crossover junction DNA endonuclease activity"/>
    <property type="evidence" value="ECO:0007669"/>
    <property type="project" value="TreeGrafter"/>
</dbReference>
<evidence type="ECO:0000256" key="8">
    <source>
        <dbReference type="ARBA" id="ARBA00022801"/>
    </source>
</evidence>
<feature type="compositionally biased region" description="Polar residues" evidence="14">
    <location>
        <begin position="61"/>
        <end position="75"/>
    </location>
</feature>
<organism evidence="16 17">
    <name type="scientific">Frieseomelitta varia</name>
    <dbReference type="NCBI Taxonomy" id="561572"/>
    <lineage>
        <taxon>Eukaryota</taxon>
        <taxon>Metazoa</taxon>
        <taxon>Ecdysozoa</taxon>
        <taxon>Arthropoda</taxon>
        <taxon>Hexapoda</taxon>
        <taxon>Insecta</taxon>
        <taxon>Pterygota</taxon>
        <taxon>Neoptera</taxon>
        <taxon>Endopterygota</taxon>
        <taxon>Hymenoptera</taxon>
        <taxon>Apocrita</taxon>
        <taxon>Aculeata</taxon>
        <taxon>Apoidea</taxon>
        <taxon>Anthophila</taxon>
        <taxon>Apidae</taxon>
        <taxon>Frieseomelitta</taxon>
    </lineage>
</organism>
<keyword evidence="4" id="KW-0540">Nuclease</keyword>
<evidence type="ECO:0000256" key="9">
    <source>
        <dbReference type="ARBA" id="ARBA00022842"/>
    </source>
</evidence>
<dbReference type="GO" id="GO:0000712">
    <property type="term" value="P:resolution of meiotic recombination intermediates"/>
    <property type="evidence" value="ECO:0007669"/>
    <property type="project" value="TreeGrafter"/>
</dbReference>
<evidence type="ECO:0000256" key="3">
    <source>
        <dbReference type="ARBA" id="ARBA00005313"/>
    </source>
</evidence>
<feature type="region of interest" description="Disordered" evidence="14">
    <location>
        <begin position="56"/>
        <end position="125"/>
    </location>
</feature>
<keyword evidence="13" id="KW-0469">Meiosis</keyword>
<dbReference type="GO" id="GO:0046872">
    <property type="term" value="F:metal ion binding"/>
    <property type="evidence" value="ECO:0007669"/>
    <property type="project" value="UniProtKB-KW"/>
</dbReference>
<reference evidence="16" key="1">
    <citation type="submission" date="2019-11" db="EMBL/GenBank/DDBJ databases">
        <title>The nuclear and mitochondrial genomes of Frieseomelitta varia - a highly eusocial stingless bee (Meliponini) with a permanently sterile worker caste.</title>
        <authorList>
            <person name="Freitas F.C.P."/>
            <person name="Lourenco A.P."/>
            <person name="Nunes F.M.F."/>
            <person name="Paschoal A.R."/>
            <person name="Abreu F.C.P."/>
            <person name="Barbin F.O."/>
            <person name="Bataglia L."/>
            <person name="Cardoso-Junior C.A.M."/>
            <person name="Cervoni M.S."/>
            <person name="Silva S.R."/>
            <person name="Dalarmi F."/>
            <person name="Del Lama M.A."/>
            <person name="Depintor T.S."/>
            <person name="Ferreira K.M."/>
            <person name="Goria P.S."/>
            <person name="Jaskot M.C."/>
            <person name="Lago D.C."/>
            <person name="Luna-Lucena D."/>
            <person name="Moda L.M."/>
            <person name="Nascimento L."/>
            <person name="Pedrino M."/>
            <person name="Rabico F.O."/>
            <person name="Sanches F.C."/>
            <person name="Santos D.E."/>
            <person name="Santos C.G."/>
            <person name="Vieira J."/>
            <person name="Lopes T.F."/>
            <person name="Barchuk A.R."/>
            <person name="Hartfelder K."/>
            <person name="Simoes Z.L.P."/>
            <person name="Bitondi M.M.G."/>
            <person name="Pinheiro D.G."/>
        </authorList>
    </citation>
    <scope>NUCLEOTIDE SEQUENCE</scope>
    <source>
        <strain evidence="16">USP_RPSP 00005682</strain>
        <tissue evidence="16">Whole individual</tissue>
    </source>
</reference>
<name>A0A833VXG4_9HYME</name>
<sequence>MITDVVVLSDSNESSNECVQLNSNNKALPGDSSDFEFPEVNFYHIINEDDVGKSQDADVASCSSNFNNNAPSHQSNNDKHTTSNKHFKQHKVKKLLYDTSDSSSSDEENRNKKRQRKVKNTIGKKSRIQINEEKLKKQEQLTREKALKAIAAKKLKNIKPDECMKFIEITVDKAIANFISVTDVTNTLRDAGVKCTVKTKFISNSITWKRNIENSYVNDDNEICTVTDVEKVSQILVIWNWDEVATKVTNGDFYMSVSSIKCSLPDYKITLVVYGIEDYFAYREQEKNSDKSGTKKKTQKTCTEKYLQLSKHSCNISRKQLETYLNEIQIIADCSSRLINNSQDLALMIYQYTKAIAEIPYKLEKNKNLINKFDWYVMGDNRNTVKVDKSGNGLKRLWQQQLCQFNLSSLEIAEAICSMYPSPAHLIEAYMNCTDDEGINLLKDIPIRRAAGPLTTVRKIGPELSKKIYLMFTSKNGEIVLS</sequence>
<dbReference type="Pfam" id="PF21292">
    <property type="entry name" value="EME1-MUS81_C"/>
    <property type="match status" value="1"/>
</dbReference>
<dbReference type="AlphaFoldDB" id="A0A833VXG4"/>
<keyword evidence="12" id="KW-0539">Nucleus</keyword>
<dbReference type="Gene3D" id="1.10.150.670">
    <property type="entry name" value="Crossover junction endonuclease EME1, DNA-binding domain"/>
    <property type="match status" value="1"/>
</dbReference>
<dbReference type="FunFam" id="1.10.150.670:FF:000002">
    <property type="entry name" value="Crossover junction endonuclease EME1"/>
    <property type="match status" value="1"/>
</dbReference>
<dbReference type="GO" id="GO:0048476">
    <property type="term" value="C:Holliday junction resolvase complex"/>
    <property type="evidence" value="ECO:0007669"/>
    <property type="project" value="InterPro"/>
</dbReference>
<comment type="cofactor">
    <cofactor evidence="1">
        <name>Mg(2+)</name>
        <dbReference type="ChEBI" id="CHEBI:18420"/>
    </cofactor>
</comment>
<keyword evidence="8" id="KW-0378">Hydrolase</keyword>
<dbReference type="InterPro" id="IPR033310">
    <property type="entry name" value="Mms4/EME1/EME2"/>
</dbReference>
<dbReference type="GO" id="GO:0005634">
    <property type="term" value="C:nucleus"/>
    <property type="evidence" value="ECO:0007669"/>
    <property type="project" value="UniProtKB-SubCell"/>
</dbReference>
<dbReference type="PANTHER" id="PTHR21077">
    <property type="entry name" value="EME1 PROTEIN"/>
    <property type="match status" value="1"/>
</dbReference>
<keyword evidence="17" id="KW-1185">Reference proteome</keyword>
<evidence type="ECO:0000256" key="4">
    <source>
        <dbReference type="ARBA" id="ARBA00022722"/>
    </source>
</evidence>
<keyword evidence="6" id="KW-0255">Endonuclease</keyword>
<comment type="similarity">
    <text evidence="3">Belongs to the EME1/MMS4 family.</text>
</comment>
<evidence type="ECO:0000259" key="15">
    <source>
        <dbReference type="Pfam" id="PF02732"/>
    </source>
</evidence>
<dbReference type="InterPro" id="IPR042530">
    <property type="entry name" value="EME1/EME2_C"/>
</dbReference>
<evidence type="ECO:0000256" key="7">
    <source>
        <dbReference type="ARBA" id="ARBA00022763"/>
    </source>
</evidence>
<dbReference type="InterPro" id="IPR006166">
    <property type="entry name" value="ERCC4_domain"/>
</dbReference>
<comment type="caution">
    <text evidence="16">The sequence shown here is derived from an EMBL/GenBank/DDBJ whole genome shotgun (WGS) entry which is preliminary data.</text>
</comment>
<evidence type="ECO:0000256" key="6">
    <source>
        <dbReference type="ARBA" id="ARBA00022759"/>
    </source>
</evidence>
<keyword evidence="10" id="KW-0233">DNA recombination</keyword>
<dbReference type="CDD" id="cd20083">
    <property type="entry name" value="XPF_nuclease_EME"/>
    <property type="match status" value="1"/>
</dbReference>
<dbReference type="GO" id="GO:0031297">
    <property type="term" value="P:replication fork processing"/>
    <property type="evidence" value="ECO:0007669"/>
    <property type="project" value="TreeGrafter"/>
</dbReference>
<evidence type="ECO:0000256" key="10">
    <source>
        <dbReference type="ARBA" id="ARBA00023172"/>
    </source>
</evidence>
<gene>
    <name evidence="16" type="ORF">E2986_01841</name>
</gene>
<keyword evidence="11" id="KW-0234">DNA repair</keyword>
<keyword evidence="7" id="KW-0227">DNA damage</keyword>
<evidence type="ECO:0000256" key="11">
    <source>
        <dbReference type="ARBA" id="ARBA00023204"/>
    </source>
</evidence>